<comment type="similarity">
    <text evidence="1">Belongs to the ThrE exporter (TC 2.A.79) family.</text>
</comment>
<dbReference type="InterPro" id="IPR010619">
    <property type="entry name" value="ThrE-like_N"/>
</dbReference>
<name>A0A1E3PGM3_9ASCO</name>
<dbReference type="Proteomes" id="UP000095009">
    <property type="component" value="Unassembled WGS sequence"/>
</dbReference>
<accession>A0A1E3PGM3</accession>
<dbReference type="OrthoDB" id="413008at2759"/>
<proteinExistence type="inferred from homology"/>
<gene>
    <name evidence="4" type="ORF">NADFUDRAFT_83865</name>
</gene>
<protein>
    <submittedName>
        <fullName evidence="4">YJL108Cp-like protein</fullName>
    </submittedName>
</protein>
<keyword evidence="2" id="KW-0472">Membrane</keyword>
<feature type="transmembrane region" description="Helical" evidence="2">
    <location>
        <begin position="89"/>
        <end position="113"/>
    </location>
</feature>
<evidence type="ECO:0000259" key="3">
    <source>
        <dbReference type="Pfam" id="PF06738"/>
    </source>
</evidence>
<sequence>MGLVFGSLVGTLQIIVAPKSDLYNNIFEVSCAILVSFLSRALGSIKNGKYFCYTAIVQGSITLILPGYVILCGSLEIQSKNIVSGAVRMIYAIVYSLFLGFGISVGATIYGLIDSNAVSVADGNSLCNKSPLSPWFGFLFVPVFVVGIALVNQARWMQIPAMIIIASAGYAVTYFVDQKFPDSAQLTSAIGAFVIGILGNIHSRLTHGLGFAAMLPAIFILIPFCLASQGSIINGIQAGNGNSTHDLYTTMSLGSGMLNISVGLTVGLFSAALVVYPAGKKRSGLFTF</sequence>
<evidence type="ECO:0000256" key="2">
    <source>
        <dbReference type="SAM" id="Phobius"/>
    </source>
</evidence>
<feature type="transmembrane region" description="Helical" evidence="2">
    <location>
        <begin position="183"/>
        <end position="201"/>
    </location>
</feature>
<keyword evidence="2" id="KW-0812">Transmembrane</keyword>
<dbReference type="InterPro" id="IPR051361">
    <property type="entry name" value="ThrE/Ser_Exporter"/>
</dbReference>
<feature type="transmembrane region" description="Helical" evidence="2">
    <location>
        <begin position="256"/>
        <end position="276"/>
    </location>
</feature>
<evidence type="ECO:0000256" key="1">
    <source>
        <dbReference type="ARBA" id="ARBA00034125"/>
    </source>
</evidence>
<evidence type="ECO:0000313" key="4">
    <source>
        <dbReference type="EMBL" id="ODQ64364.1"/>
    </source>
</evidence>
<dbReference type="GO" id="GO:0022857">
    <property type="term" value="F:transmembrane transporter activity"/>
    <property type="evidence" value="ECO:0007669"/>
    <property type="project" value="InterPro"/>
</dbReference>
<feature type="transmembrane region" description="Helical" evidence="2">
    <location>
        <begin position="133"/>
        <end position="152"/>
    </location>
</feature>
<reference evidence="4 5" key="1">
    <citation type="journal article" date="2016" name="Proc. Natl. Acad. Sci. U.S.A.">
        <title>Comparative genomics of biotechnologically important yeasts.</title>
        <authorList>
            <person name="Riley R."/>
            <person name="Haridas S."/>
            <person name="Wolfe K.H."/>
            <person name="Lopes M.R."/>
            <person name="Hittinger C.T."/>
            <person name="Goeker M."/>
            <person name="Salamov A.A."/>
            <person name="Wisecaver J.H."/>
            <person name="Long T.M."/>
            <person name="Calvey C.H."/>
            <person name="Aerts A.L."/>
            <person name="Barry K.W."/>
            <person name="Choi C."/>
            <person name="Clum A."/>
            <person name="Coughlan A.Y."/>
            <person name="Deshpande S."/>
            <person name="Douglass A.P."/>
            <person name="Hanson S.J."/>
            <person name="Klenk H.-P."/>
            <person name="LaButti K.M."/>
            <person name="Lapidus A."/>
            <person name="Lindquist E.A."/>
            <person name="Lipzen A.M."/>
            <person name="Meier-Kolthoff J.P."/>
            <person name="Ohm R.A."/>
            <person name="Otillar R.P."/>
            <person name="Pangilinan J.L."/>
            <person name="Peng Y."/>
            <person name="Rokas A."/>
            <person name="Rosa C.A."/>
            <person name="Scheuner C."/>
            <person name="Sibirny A.A."/>
            <person name="Slot J.C."/>
            <person name="Stielow J.B."/>
            <person name="Sun H."/>
            <person name="Kurtzman C.P."/>
            <person name="Blackwell M."/>
            <person name="Grigoriev I.V."/>
            <person name="Jeffries T.W."/>
        </authorList>
    </citation>
    <scope>NUCLEOTIDE SEQUENCE [LARGE SCALE GENOMIC DNA]</scope>
    <source>
        <strain evidence="4 5">DSM 6958</strain>
    </source>
</reference>
<dbReference type="PANTHER" id="PTHR31082:SF4">
    <property type="entry name" value="PHEROMONE-REGULATED MEMBRANE PROTEIN 10"/>
    <property type="match status" value="1"/>
</dbReference>
<dbReference type="EMBL" id="KV454412">
    <property type="protein sequence ID" value="ODQ64364.1"/>
    <property type="molecule type" value="Genomic_DNA"/>
</dbReference>
<keyword evidence="5" id="KW-1185">Reference proteome</keyword>
<dbReference type="Pfam" id="PF06738">
    <property type="entry name" value="ThrE"/>
    <property type="match status" value="1"/>
</dbReference>
<feature type="transmembrane region" description="Helical" evidence="2">
    <location>
        <begin position="159"/>
        <end position="177"/>
    </location>
</feature>
<feature type="domain" description="Threonine/serine exporter-like N-terminal" evidence="3">
    <location>
        <begin position="3"/>
        <end position="109"/>
    </location>
</feature>
<keyword evidence="2" id="KW-1133">Transmembrane helix</keyword>
<dbReference type="STRING" id="857566.A0A1E3PGM3"/>
<organism evidence="4 5">
    <name type="scientific">Nadsonia fulvescens var. elongata DSM 6958</name>
    <dbReference type="NCBI Taxonomy" id="857566"/>
    <lineage>
        <taxon>Eukaryota</taxon>
        <taxon>Fungi</taxon>
        <taxon>Dikarya</taxon>
        <taxon>Ascomycota</taxon>
        <taxon>Saccharomycotina</taxon>
        <taxon>Dipodascomycetes</taxon>
        <taxon>Dipodascales</taxon>
        <taxon>Dipodascales incertae sedis</taxon>
        <taxon>Nadsonia</taxon>
    </lineage>
</organism>
<feature type="transmembrane region" description="Helical" evidence="2">
    <location>
        <begin position="55"/>
        <end position="77"/>
    </location>
</feature>
<dbReference type="PANTHER" id="PTHR31082">
    <property type="entry name" value="PHEROMONE-REGULATED MEMBRANE PROTEIN 10"/>
    <property type="match status" value="1"/>
</dbReference>
<evidence type="ECO:0000313" key="5">
    <source>
        <dbReference type="Proteomes" id="UP000095009"/>
    </source>
</evidence>
<feature type="transmembrane region" description="Helical" evidence="2">
    <location>
        <begin position="213"/>
        <end position="236"/>
    </location>
</feature>
<dbReference type="AlphaFoldDB" id="A0A1E3PGM3"/>